<feature type="region of interest" description="Disordered" evidence="1">
    <location>
        <begin position="178"/>
        <end position="199"/>
    </location>
</feature>
<proteinExistence type="predicted"/>
<dbReference type="SUPFAM" id="SSF52540">
    <property type="entry name" value="P-loop containing nucleoside triphosphate hydrolases"/>
    <property type="match status" value="1"/>
</dbReference>
<accession>A0ABQ0LQ86</accession>
<dbReference type="PANTHER" id="PTHR24221">
    <property type="entry name" value="ATP-BINDING CASSETTE SUB-FAMILY B"/>
    <property type="match status" value="1"/>
</dbReference>
<dbReference type="EMBL" id="DF848210">
    <property type="protein sequence ID" value="GAT53187.1"/>
    <property type="molecule type" value="Genomic_DNA"/>
</dbReference>
<evidence type="ECO:0000256" key="1">
    <source>
        <dbReference type="SAM" id="MobiDB-lite"/>
    </source>
</evidence>
<organism evidence="2 3">
    <name type="scientific">Mycena chlorophos</name>
    <name type="common">Agaric fungus</name>
    <name type="synonym">Agaricus chlorophos</name>
    <dbReference type="NCBI Taxonomy" id="658473"/>
    <lineage>
        <taxon>Eukaryota</taxon>
        <taxon>Fungi</taxon>
        <taxon>Dikarya</taxon>
        <taxon>Basidiomycota</taxon>
        <taxon>Agaricomycotina</taxon>
        <taxon>Agaricomycetes</taxon>
        <taxon>Agaricomycetidae</taxon>
        <taxon>Agaricales</taxon>
        <taxon>Marasmiineae</taxon>
        <taxon>Mycenaceae</taxon>
        <taxon>Mycena</taxon>
    </lineage>
</organism>
<dbReference type="Proteomes" id="UP000815677">
    <property type="component" value="Unassembled WGS sequence"/>
</dbReference>
<dbReference type="Gene3D" id="3.40.50.300">
    <property type="entry name" value="P-loop containing nucleotide triphosphate hydrolases"/>
    <property type="match status" value="1"/>
</dbReference>
<keyword evidence="2" id="KW-0378">Hydrolase</keyword>
<gene>
    <name evidence="2" type="ORF">MCHLO_10177</name>
</gene>
<dbReference type="GO" id="GO:0016787">
    <property type="term" value="F:hydrolase activity"/>
    <property type="evidence" value="ECO:0007669"/>
    <property type="project" value="UniProtKB-KW"/>
</dbReference>
<sequence length="560" mass="62340">MRDPQVLLLDEVSSLLRRRNRHQLHVQATSALDSNSEQVVQQALDTAAAGRTTVAIAHRLSTIQNADRISFVKDGIITESGTHDELLARDGDYAGFRCGLWNKLQSRNRARKLATGTSRAHFFFTLDHHHPRPHALRRTSPLLRLFPDVVVIARRLLVSSYDHAETVYVVLPTTPSGTTRTRAALGRPGRTPTRMQSGPDAAINGADNDFAVGRWLPATQVQHLSRICGFSLVSTSFCCRRVPRSSPRLSPADANDKPLHKGRLRPLLIYLFRPSRSLPIPTTSHSRPTHDPRAALASLSISATLLQLASTIVDGHLNKLVGFLGTGGYAKVYKARATATRRGRPQCYAIQCMWRHLSDDDWRFCSSSYSEMLEDELLVHEMVSDHARTIHLHSTTDEHLVVMLAYCTRSRPCLPSSSMVEPSGATPRSSRECLRSILDEADALMRSCFGERSSTRCRDGRGEYDGAVHGDDNVSASAAFVRGRGRAGCCRRARCEQGRNGEHTPAVVNPWFPVVVLPSGAGSHRRRGVPRPTVFAPRTRYSMLRFTIFKWSQVWRRKPA</sequence>
<reference evidence="2" key="1">
    <citation type="submission" date="2014-09" db="EMBL/GenBank/DDBJ databases">
        <title>Genome sequence of the luminous mushroom Mycena chlorophos for searching fungal bioluminescence genes.</title>
        <authorList>
            <person name="Tanaka Y."/>
            <person name="Kasuga D."/>
            <person name="Oba Y."/>
            <person name="Hase S."/>
            <person name="Sato K."/>
            <person name="Oba Y."/>
            <person name="Sakakibara Y."/>
        </authorList>
    </citation>
    <scope>NUCLEOTIDE SEQUENCE</scope>
</reference>
<dbReference type="InterPro" id="IPR027417">
    <property type="entry name" value="P-loop_NTPase"/>
</dbReference>
<dbReference type="InterPro" id="IPR011009">
    <property type="entry name" value="Kinase-like_dom_sf"/>
</dbReference>
<dbReference type="PANTHER" id="PTHR24221:SF503">
    <property type="entry name" value="MITOCHONDRIAL POTASSIUM CHANNEL ATP-BINDING SUBUNIT"/>
    <property type="match status" value="1"/>
</dbReference>
<dbReference type="SUPFAM" id="SSF56112">
    <property type="entry name" value="Protein kinase-like (PK-like)"/>
    <property type="match status" value="1"/>
</dbReference>
<keyword evidence="3" id="KW-1185">Reference proteome</keyword>
<dbReference type="InterPro" id="IPR039421">
    <property type="entry name" value="Type_1_exporter"/>
</dbReference>
<evidence type="ECO:0000313" key="2">
    <source>
        <dbReference type="EMBL" id="GAT53187.1"/>
    </source>
</evidence>
<protein>
    <submittedName>
        <fullName evidence="2">P-loop containing nucleoside triphosphate hydrolase protein</fullName>
    </submittedName>
</protein>
<name>A0ABQ0LQ86_MYCCL</name>
<evidence type="ECO:0000313" key="3">
    <source>
        <dbReference type="Proteomes" id="UP000815677"/>
    </source>
</evidence>